<protein>
    <recommendedName>
        <fullName evidence="2">Sulfotransferase domain-containing protein</fullName>
    </recommendedName>
</protein>
<dbReference type="SUPFAM" id="SSF52540">
    <property type="entry name" value="P-loop containing nucleoside triphosphate hydrolases"/>
    <property type="match status" value="1"/>
</dbReference>
<dbReference type="EMBL" id="HBED01019183">
    <property type="protein sequence ID" value="CAD8309931.1"/>
    <property type="molecule type" value="Transcribed_RNA"/>
</dbReference>
<evidence type="ECO:0008006" key="2">
    <source>
        <dbReference type="Google" id="ProtNLM"/>
    </source>
</evidence>
<reference evidence="1" key="1">
    <citation type="submission" date="2021-01" db="EMBL/GenBank/DDBJ databases">
        <authorList>
            <person name="Corre E."/>
            <person name="Pelletier E."/>
            <person name="Niang G."/>
            <person name="Scheremetjew M."/>
            <person name="Finn R."/>
            <person name="Kale V."/>
            <person name="Holt S."/>
            <person name="Cochrane G."/>
            <person name="Meng A."/>
            <person name="Brown T."/>
            <person name="Cohen L."/>
        </authorList>
    </citation>
    <scope>NUCLEOTIDE SEQUENCE</scope>
    <source>
        <strain evidence="1">CCMP147</strain>
    </source>
</reference>
<sequence length="246" mass="28634">MDPFKADTFDATIWSFHFNSRALALGPDIAHQDMNFARINVLDSYLAKDFGRLVDRLGRKHLSFRRLQGRAVCNEPRLFIKGHFLWAGDELENRYPDSTFVTVVRNPAARLQSAINYMRVQPGDPGLGLDPWQWLSSWLRRSEADYCCMEMEWYSKNSSESATRCVVTFDDFKSDLQKCMLKVFKSCDLMSEKDATCLPEYLPRKHPERKRHGYTVNKSLKDLDIDETEIQTELADYIAWCRSHSL</sequence>
<organism evidence="1">
    <name type="scientific">Pseudictyota dubia</name>
    <dbReference type="NCBI Taxonomy" id="2749911"/>
    <lineage>
        <taxon>Eukaryota</taxon>
        <taxon>Sar</taxon>
        <taxon>Stramenopiles</taxon>
        <taxon>Ochrophyta</taxon>
        <taxon>Bacillariophyta</taxon>
        <taxon>Mediophyceae</taxon>
        <taxon>Biddulphiophycidae</taxon>
        <taxon>Eupodiscales</taxon>
        <taxon>Odontellaceae</taxon>
        <taxon>Pseudictyota</taxon>
    </lineage>
</organism>
<evidence type="ECO:0000313" key="1">
    <source>
        <dbReference type="EMBL" id="CAD8309931.1"/>
    </source>
</evidence>
<dbReference type="AlphaFoldDB" id="A0A7R9Z6R4"/>
<accession>A0A7R9Z6R4</accession>
<dbReference type="InterPro" id="IPR027417">
    <property type="entry name" value="P-loop_NTPase"/>
</dbReference>
<dbReference type="Gene3D" id="3.40.50.300">
    <property type="entry name" value="P-loop containing nucleotide triphosphate hydrolases"/>
    <property type="match status" value="1"/>
</dbReference>
<name>A0A7R9Z6R4_9STRA</name>
<gene>
    <name evidence="1" type="ORF">TDUB1175_LOCUS9556</name>
</gene>
<proteinExistence type="predicted"/>